<dbReference type="GO" id="GO:0031120">
    <property type="term" value="P:snRNA pseudouridine synthesis"/>
    <property type="evidence" value="ECO:0007669"/>
    <property type="project" value="UniProtKB-UniRule"/>
</dbReference>
<name>A0A2P7YIZ0_9PEZI</name>
<dbReference type="SUPFAM" id="SSF55315">
    <property type="entry name" value="L30e-like"/>
    <property type="match status" value="1"/>
</dbReference>
<keyword evidence="3 6" id="KW-0687">Ribonucleoprotein</keyword>
<accession>A0A2P7YIZ0</accession>
<dbReference type="GO" id="GO:0031429">
    <property type="term" value="C:box H/ACA snoRNP complex"/>
    <property type="evidence" value="ECO:0007669"/>
    <property type="project" value="UniProtKB-UniRule"/>
</dbReference>
<dbReference type="EMBL" id="NHZQ01000422">
    <property type="protein sequence ID" value="PSK35930.1"/>
    <property type="molecule type" value="Genomic_DNA"/>
</dbReference>
<dbReference type="AlphaFoldDB" id="A0A2P7YIZ0"/>
<comment type="caution">
    <text evidence="6">The sequence shown here is derived from an EMBL/GenBank/DDBJ whole genome shotgun (WGS) entry which is preliminary data.</text>
</comment>
<comment type="similarity">
    <text evidence="1 3">Belongs to the eukaryotic ribosomal protein eL8 family.</text>
</comment>
<evidence type="ECO:0000256" key="4">
    <source>
        <dbReference type="SAM" id="MobiDB-lite"/>
    </source>
</evidence>
<dbReference type="InterPro" id="IPR050257">
    <property type="entry name" value="eL8/uL1-like"/>
</dbReference>
<dbReference type="InterPro" id="IPR004038">
    <property type="entry name" value="Ribosomal_eL8/eL30/eS12/Gad45"/>
</dbReference>
<sequence length="223" mass="23525">MSKEKSDKKEKKEKKVSDDGVKKEKKEKKDKKRKSLDAATAAVEDDAAVVAVDADGDVIVDLQPSAAGAIPAAALVPFANPLADDKNGKKVLKTVKKAAKAKCLKRGVKEVVKAVRKTTPGAPSTATALPPGIVVLAADISPMDVISHIPVLCEDHNIPYVFLTSRAELGAAGSTKRPTSVVMVTPKAGGAKKAEKGEDDEDWGEAYADLNKLVVKMGQYVKV</sequence>
<keyword evidence="7" id="KW-1185">Reference proteome</keyword>
<keyword evidence="2 3" id="KW-0694">RNA-binding</keyword>
<gene>
    <name evidence="6" type="ORF">B9Z65_5745</name>
</gene>
<comment type="subcellular location">
    <subcellularLocation>
        <location evidence="3">Nucleus</location>
        <location evidence="3">Nucleolus</location>
    </subcellularLocation>
</comment>
<evidence type="ECO:0000313" key="7">
    <source>
        <dbReference type="Proteomes" id="UP000243723"/>
    </source>
</evidence>
<dbReference type="PROSITE" id="PS01082">
    <property type="entry name" value="RIBOSOMAL_L7AE"/>
    <property type="match status" value="1"/>
</dbReference>
<feature type="compositionally biased region" description="Basic and acidic residues" evidence="4">
    <location>
        <begin position="1"/>
        <end position="24"/>
    </location>
</feature>
<evidence type="ECO:0000313" key="6">
    <source>
        <dbReference type="EMBL" id="PSK35930.1"/>
    </source>
</evidence>
<evidence type="ECO:0000256" key="3">
    <source>
        <dbReference type="RuleBase" id="RU366039"/>
    </source>
</evidence>
<dbReference type="STRING" id="40998.A0A2P7YIZ0"/>
<dbReference type="PANTHER" id="PTHR23105">
    <property type="entry name" value="RIBOSOMAL PROTEIN L7AE FAMILY MEMBER"/>
    <property type="match status" value="1"/>
</dbReference>
<evidence type="ECO:0000259" key="5">
    <source>
        <dbReference type="Pfam" id="PF01248"/>
    </source>
</evidence>
<reference evidence="6 7" key="1">
    <citation type="submission" date="2017-05" db="EMBL/GenBank/DDBJ databases">
        <title>Draft genome sequence of Elsinoe australis.</title>
        <authorList>
            <person name="Cheng Q."/>
        </authorList>
    </citation>
    <scope>NUCLEOTIDE SEQUENCE [LARGE SCALE GENOMIC DNA]</scope>
    <source>
        <strain evidence="6 7">NL1</strain>
    </source>
</reference>
<dbReference type="Gene3D" id="3.30.1330.30">
    <property type="match status" value="1"/>
</dbReference>
<comment type="function">
    <text evidence="3">Required for ribosome biogenesis. Part of a complex which catalyzes pseudouridylation of rRNA. This involves the isomerization of uridine such that the ribose is subsequently attached to C5, instead of the normal N1. Pseudouridine ('psi') residues may serve to stabilize the conformation of rRNAs.</text>
</comment>
<feature type="domain" description="Ribosomal protein eL8/eL30/eS12/Gadd45" evidence="5">
    <location>
        <begin position="90"/>
        <end position="187"/>
    </location>
</feature>
<dbReference type="Pfam" id="PF01248">
    <property type="entry name" value="Ribosomal_L7Ae"/>
    <property type="match status" value="1"/>
</dbReference>
<dbReference type="FunFam" id="3.30.1330.30:FF:000027">
    <property type="entry name" value="H/ACA ribonucleoprotein complex subunit 2"/>
    <property type="match status" value="1"/>
</dbReference>
<dbReference type="InterPro" id="IPR002415">
    <property type="entry name" value="H/ACA_rnp_Nhp2-like"/>
</dbReference>
<dbReference type="InterPro" id="IPR004037">
    <property type="entry name" value="Ribosomal_eL8-like_CS"/>
</dbReference>
<feature type="region of interest" description="Disordered" evidence="4">
    <location>
        <begin position="1"/>
        <end position="41"/>
    </location>
</feature>
<dbReference type="PRINTS" id="PR00883">
    <property type="entry name" value="NUCLEARHMG"/>
</dbReference>
<protein>
    <recommendedName>
        <fullName evidence="3">H/ACA ribonucleoprotein complex subunit 2</fullName>
    </recommendedName>
    <alternativeName>
        <fullName evidence="3">Nucleolar protein family A member 2</fullName>
    </alternativeName>
</protein>
<dbReference type="OrthoDB" id="5364946at2759"/>
<comment type="function">
    <text evidence="3">Common component of the spliceosome and rRNA processing machinery.</text>
</comment>
<keyword evidence="3" id="KW-0539">Nucleus</keyword>
<evidence type="ECO:0000256" key="1">
    <source>
        <dbReference type="ARBA" id="ARBA00007337"/>
    </source>
</evidence>
<dbReference type="GO" id="GO:0003723">
    <property type="term" value="F:RNA binding"/>
    <property type="evidence" value="ECO:0007669"/>
    <property type="project" value="UniProtKB-UniRule"/>
</dbReference>
<dbReference type="Proteomes" id="UP000243723">
    <property type="component" value="Unassembled WGS sequence"/>
</dbReference>
<feature type="compositionally biased region" description="Basic residues" evidence="4">
    <location>
        <begin position="25"/>
        <end position="34"/>
    </location>
</feature>
<organism evidence="6 7">
    <name type="scientific">Elsinoe australis</name>
    <dbReference type="NCBI Taxonomy" id="40998"/>
    <lineage>
        <taxon>Eukaryota</taxon>
        <taxon>Fungi</taxon>
        <taxon>Dikarya</taxon>
        <taxon>Ascomycota</taxon>
        <taxon>Pezizomycotina</taxon>
        <taxon>Dothideomycetes</taxon>
        <taxon>Dothideomycetidae</taxon>
        <taxon>Myriangiales</taxon>
        <taxon>Elsinoaceae</taxon>
        <taxon>Elsinoe</taxon>
    </lineage>
</organism>
<dbReference type="GO" id="GO:0042254">
    <property type="term" value="P:ribosome biogenesis"/>
    <property type="evidence" value="ECO:0007669"/>
    <property type="project" value="InterPro"/>
</dbReference>
<dbReference type="GO" id="GO:0000398">
    <property type="term" value="P:mRNA splicing, via spliceosome"/>
    <property type="evidence" value="ECO:0007669"/>
    <property type="project" value="UniProtKB-UniRule"/>
</dbReference>
<evidence type="ECO:0000256" key="2">
    <source>
        <dbReference type="ARBA" id="ARBA00022884"/>
    </source>
</evidence>
<dbReference type="InterPro" id="IPR029064">
    <property type="entry name" value="Ribosomal_eL30-like_sf"/>
</dbReference>
<proteinExistence type="inferred from homology"/>